<accession>A0A2H3CFV8</accession>
<reference evidence="1" key="2">
    <citation type="journal article" date="2017" name="Nat. Ecol. Evol.">
        <title>Lineage-specific genetic innovations streamline the genomes of Armillaria species to pathogenesis.</title>
        <authorList>
            <consortium name="DOE Joint Genome Institute"/>
            <person name="Sipos G."/>
            <person name="Prasanna A.N."/>
            <person name="Walter M.C."/>
            <person name="O'Connor E."/>
            <person name="Balint B."/>
            <person name="Krizsan K."/>
            <person name="Kiss B."/>
            <person name="Hess J."/>
            <person name="Varga T."/>
            <person name="Slot J."/>
            <person name="Riley R."/>
            <person name="Boka B."/>
            <person name="Rigling D."/>
            <person name="Barry K."/>
            <person name="Lee J."/>
            <person name="Mihaltcheva S."/>
            <person name="LaButti K."/>
            <person name="Lipzen A."/>
            <person name="Waldron R."/>
            <person name="Moloney N.M."/>
            <person name="Sperisen C."/>
            <person name="Kredics L."/>
            <person name="Vagvolgyi C."/>
            <person name="Patrignani A."/>
            <person name="Fitzpatrick D."/>
            <person name="Nagy I."/>
            <person name="Doyle S."/>
            <person name="Anderson J."/>
            <person name="Grigoriev I.V."/>
            <person name="Guldener U."/>
            <person name="Munsterkotter M."/>
            <person name="Nagy L.G."/>
        </authorList>
    </citation>
    <scope>NUCLEOTIDE SEQUENCE [LARGE SCALE GENOMIC DNA]</scope>
    <source>
        <strain evidence="1">Ar21-2</strain>
    </source>
</reference>
<organism evidence="1 3">
    <name type="scientific">Armillaria gallica</name>
    <name type="common">Bulbous honey fungus</name>
    <name type="synonym">Armillaria bulbosa</name>
    <dbReference type="NCBI Taxonomy" id="47427"/>
    <lineage>
        <taxon>Eukaryota</taxon>
        <taxon>Fungi</taxon>
        <taxon>Dikarya</taxon>
        <taxon>Basidiomycota</taxon>
        <taxon>Agaricomycotina</taxon>
        <taxon>Agaricomycetes</taxon>
        <taxon>Agaricomycetidae</taxon>
        <taxon>Agaricales</taxon>
        <taxon>Marasmiineae</taxon>
        <taxon>Physalacriaceae</taxon>
        <taxon>Armillaria</taxon>
    </lineage>
</organism>
<proteinExistence type="predicted"/>
<evidence type="ECO:0000313" key="3">
    <source>
        <dbReference type="Proteomes" id="UP000217790"/>
    </source>
</evidence>
<dbReference type="InParanoid" id="A0A2H3CFV8"/>
<keyword evidence="3" id="KW-1185">Reference proteome</keyword>
<gene>
    <name evidence="1" type="ORF">ARMGADRAFT_765227</name>
    <name evidence="2" type="ORF">ARMGADRAFT_766037</name>
</gene>
<dbReference type="EMBL" id="KZ293723">
    <property type="protein sequence ID" value="PBK81945.1"/>
    <property type="molecule type" value="Genomic_DNA"/>
</dbReference>
<dbReference type="EMBL" id="KZ293723">
    <property type="protein sequence ID" value="PBK81962.1"/>
    <property type="molecule type" value="Genomic_DNA"/>
</dbReference>
<protein>
    <submittedName>
        <fullName evidence="1">Uncharacterized protein</fullName>
    </submittedName>
</protein>
<evidence type="ECO:0000313" key="2">
    <source>
        <dbReference type="EMBL" id="PBK81962.1"/>
    </source>
</evidence>
<sequence>MSRGWLYPKPWIRIKGPMKLTPVNSHAITPGFQWTTVKETPCCRNHRRSASQQQRSRTILNGRRDVQRSATNAQLATHPTLIAQAVSRSRKLLKTTDSIISQEPAVIRFLYSGVLVSCVECSNGLVYHQRATIIRWYNQSQ</sequence>
<dbReference type="AlphaFoldDB" id="A0A2H3CFV8"/>
<name>A0A2H3CFV8_ARMGA</name>
<evidence type="ECO:0000313" key="1">
    <source>
        <dbReference type="EMBL" id="PBK81945.1"/>
    </source>
</evidence>
<reference evidence="3" key="1">
    <citation type="journal article" date="2017" name="Nat. Ecol. Evol.">
        <title>Genome expansion and lineage-specific genetic innovations in the forest pathogenic fungi Armillaria.</title>
        <authorList>
            <person name="Sipos G."/>
            <person name="Prasanna A.N."/>
            <person name="Walter M.C."/>
            <person name="O'Connor E."/>
            <person name="Balint B."/>
            <person name="Krizsan K."/>
            <person name="Kiss B."/>
            <person name="Hess J."/>
            <person name="Varga T."/>
            <person name="Slot J."/>
            <person name="Riley R."/>
            <person name="Boka B."/>
            <person name="Rigling D."/>
            <person name="Barry K."/>
            <person name="Lee J."/>
            <person name="Mihaltcheva S."/>
            <person name="LaButti K."/>
            <person name="Lipzen A."/>
            <person name="Waldron R."/>
            <person name="Moloney N.M."/>
            <person name="Sperisen C."/>
            <person name="Kredics L."/>
            <person name="Vagvoelgyi C."/>
            <person name="Patrignani A."/>
            <person name="Fitzpatrick D."/>
            <person name="Nagy I."/>
            <person name="Doyle S."/>
            <person name="Anderson J.B."/>
            <person name="Grigoriev I.V."/>
            <person name="Gueldener U."/>
            <person name="Muensterkoetter M."/>
            <person name="Nagy L.G."/>
        </authorList>
    </citation>
    <scope>NUCLEOTIDE SEQUENCE [LARGE SCALE GENOMIC DNA]</scope>
    <source>
        <strain evidence="3">Ar21-2</strain>
    </source>
</reference>
<dbReference type="OrthoDB" id="3118633at2759"/>
<dbReference type="Proteomes" id="UP000217790">
    <property type="component" value="Unassembled WGS sequence"/>
</dbReference>